<dbReference type="EMBL" id="JBEWZF010000001">
    <property type="protein sequence ID" value="MFL0297373.1"/>
    <property type="molecule type" value="Genomic_DNA"/>
</dbReference>
<comment type="caution">
    <text evidence="1">The sequence shown here is derived from an EMBL/GenBank/DDBJ whole genome shotgun (WGS) entry which is preliminary data.</text>
</comment>
<keyword evidence="2" id="KW-1185">Reference proteome</keyword>
<evidence type="ECO:0000313" key="2">
    <source>
        <dbReference type="Proteomes" id="UP001623553"/>
    </source>
</evidence>
<sequence>MFLFRSNLYSFFLVILLITSCSIQEGLNPSRVLGLSPEVETPWLGFGYNQDPLDRNKDGHDIGNWDPWHWDLTKERINFIRPSFVRIVLYRHWFNPSGIVGQYNFNSPSMISLYQVLDYYKEKNITVMTGLWQSTLDYNDNVPFYTTIGEGSFQKLQVDMFRQLYVEKGYKNITWYTPTNEPKGMGMDFQNWSLMMRNTYQGFEEEKLPTTIFTGADSWEEWTSSAAVYNKNELNAYDHHFYLNTGIDQLINGQVEEQFEQEVTNIRKIDPSDKPVFLSEVGFTTTAELDYWFVLKPIPSLNPTTLTYGVLAFDYGIQVARSGESGALAWSLDGYDYGKDPGMWNIAGTNGGITLRPWYYTWSLLCRYFPAGAKIHPINFNSRLIRGVAMEKTMVNKSHWSFAFVNWEEKEVEFQLKVSGIKGGDFTKFQFSELFSGDGTSLSLPKENQTIASLNDGFTIRIPAKGGVLITSMEKSPIDK</sequence>
<evidence type="ECO:0008006" key="3">
    <source>
        <dbReference type="Google" id="ProtNLM"/>
    </source>
</evidence>
<dbReference type="PROSITE" id="PS51257">
    <property type="entry name" value="PROKAR_LIPOPROTEIN"/>
    <property type="match status" value="1"/>
</dbReference>
<protein>
    <recommendedName>
        <fullName evidence="3">Glycoside hydrolase family 5 domain-containing protein</fullName>
    </recommendedName>
</protein>
<gene>
    <name evidence="1" type="ORF">AAE961_00655</name>
</gene>
<dbReference type="Gene3D" id="3.20.20.80">
    <property type="entry name" value="Glycosidases"/>
    <property type="match status" value="1"/>
</dbReference>
<dbReference type="InterPro" id="IPR017853">
    <property type="entry name" value="GH"/>
</dbReference>
<dbReference type="RefSeq" id="WP_406799391.1">
    <property type="nucleotide sequence ID" value="NZ_JBEWZF010000001.1"/>
</dbReference>
<name>A0ABW8U1D0_9BACT</name>
<dbReference type="Proteomes" id="UP001623553">
    <property type="component" value="Unassembled WGS sequence"/>
</dbReference>
<accession>A0ABW8U1D0</accession>
<dbReference type="SUPFAM" id="SSF51445">
    <property type="entry name" value="(Trans)glycosidases"/>
    <property type="match status" value="1"/>
</dbReference>
<evidence type="ECO:0000313" key="1">
    <source>
        <dbReference type="EMBL" id="MFL0297373.1"/>
    </source>
</evidence>
<proteinExistence type="predicted"/>
<reference evidence="1 2" key="1">
    <citation type="submission" date="2024-07" db="EMBL/GenBank/DDBJ databases">
        <authorList>
            <person name="Pitt A."/>
            <person name="Hahn M.W."/>
        </authorList>
    </citation>
    <scope>NUCLEOTIDE SEQUENCE [LARGE SCALE GENOMIC DNA]</scope>
    <source>
        <strain evidence="1 2">2-BAHN-186B</strain>
    </source>
</reference>
<organism evidence="1 2">
    <name type="scientific">Aquirufa novilacunae</name>
    <dbReference type="NCBI Taxonomy" id="3139305"/>
    <lineage>
        <taxon>Bacteria</taxon>
        <taxon>Pseudomonadati</taxon>
        <taxon>Bacteroidota</taxon>
        <taxon>Cytophagia</taxon>
        <taxon>Cytophagales</taxon>
        <taxon>Flectobacillaceae</taxon>
        <taxon>Aquirufa</taxon>
    </lineage>
</organism>